<sequence>MAGADFIKTSTGKESINATLTYGLIMIRAINDFYIARNVRVGLKPAGGIKNSNDALCWINLNG</sequence>
<comment type="pathway">
    <text evidence="1">Carbohydrate degradation; 2-deoxy-D-ribose 1-phosphate degradation; D-glyceraldehyde 3-phosphate and acetaldehyde from 2-deoxy-alpha-D-ribose 1-phosphate: step 2/2.</text>
</comment>
<dbReference type="UniPathway" id="UPA00002">
    <property type="reaction ID" value="UER00468"/>
</dbReference>
<organism evidence="9 10">
    <name type="scientific">Euroglyphus maynei</name>
    <name type="common">Mayne's house dust mite</name>
    <dbReference type="NCBI Taxonomy" id="6958"/>
    <lineage>
        <taxon>Eukaryota</taxon>
        <taxon>Metazoa</taxon>
        <taxon>Ecdysozoa</taxon>
        <taxon>Arthropoda</taxon>
        <taxon>Chelicerata</taxon>
        <taxon>Arachnida</taxon>
        <taxon>Acari</taxon>
        <taxon>Acariformes</taxon>
        <taxon>Sarcoptiformes</taxon>
        <taxon>Astigmata</taxon>
        <taxon>Psoroptidia</taxon>
        <taxon>Analgoidea</taxon>
        <taxon>Pyroglyphidae</taxon>
        <taxon>Pyroglyphinae</taxon>
        <taxon>Euroglyphus</taxon>
    </lineage>
</organism>
<proteinExistence type="inferred from homology"/>
<dbReference type="GO" id="GO:0004139">
    <property type="term" value="F:deoxyribose-phosphate aldolase activity"/>
    <property type="evidence" value="ECO:0007669"/>
    <property type="project" value="UniProtKB-EC"/>
</dbReference>
<keyword evidence="4" id="KW-0456">Lyase</keyword>
<dbReference type="Gene3D" id="3.20.20.70">
    <property type="entry name" value="Aldolase class I"/>
    <property type="match status" value="1"/>
</dbReference>
<dbReference type="GO" id="GO:0046386">
    <property type="term" value="P:deoxyribose phosphate catabolic process"/>
    <property type="evidence" value="ECO:0007669"/>
    <property type="project" value="UniProtKB-UniPathway"/>
</dbReference>
<evidence type="ECO:0000256" key="4">
    <source>
        <dbReference type="ARBA" id="ARBA00023239"/>
    </source>
</evidence>
<evidence type="ECO:0000256" key="5">
    <source>
        <dbReference type="ARBA" id="ARBA00023270"/>
    </source>
</evidence>
<dbReference type="EC" id="4.1.2.4" evidence="3"/>
<name>A0A1Y3BEK8_EURMA</name>
<evidence type="ECO:0000256" key="6">
    <source>
        <dbReference type="ARBA" id="ARBA00031814"/>
    </source>
</evidence>
<dbReference type="PANTHER" id="PTHR10889">
    <property type="entry name" value="DEOXYRIBOSE-PHOSPHATE ALDOLASE"/>
    <property type="match status" value="1"/>
</dbReference>
<evidence type="ECO:0000313" key="9">
    <source>
        <dbReference type="EMBL" id="OTF78454.1"/>
    </source>
</evidence>
<dbReference type="AlphaFoldDB" id="A0A1Y3BEK8"/>
<dbReference type="Proteomes" id="UP000194236">
    <property type="component" value="Unassembled WGS sequence"/>
</dbReference>
<evidence type="ECO:0000256" key="7">
    <source>
        <dbReference type="ARBA" id="ARBA00032755"/>
    </source>
</evidence>
<dbReference type="EMBL" id="MUJZ01027836">
    <property type="protein sequence ID" value="OTF78454.1"/>
    <property type="molecule type" value="Genomic_DNA"/>
</dbReference>
<comment type="caution">
    <text evidence="9">The sequence shown here is derived from an EMBL/GenBank/DDBJ whole genome shotgun (WGS) entry which is preliminary data.</text>
</comment>
<keyword evidence="5" id="KW-0704">Schiff base</keyword>
<evidence type="ECO:0000256" key="8">
    <source>
        <dbReference type="ARBA" id="ARBA00048791"/>
    </source>
</evidence>
<dbReference type="InterPro" id="IPR011343">
    <property type="entry name" value="DeoC"/>
</dbReference>
<dbReference type="GO" id="GO:0009264">
    <property type="term" value="P:deoxyribonucleotide catabolic process"/>
    <property type="evidence" value="ECO:0007669"/>
    <property type="project" value="InterPro"/>
</dbReference>
<reference evidence="9 10" key="1">
    <citation type="submission" date="2017-03" db="EMBL/GenBank/DDBJ databases">
        <title>Genome Survey of Euroglyphus maynei.</title>
        <authorList>
            <person name="Arlian L.G."/>
            <person name="Morgan M.S."/>
            <person name="Rider S.D."/>
        </authorList>
    </citation>
    <scope>NUCLEOTIDE SEQUENCE [LARGE SCALE GENOMIC DNA]</scope>
    <source>
        <strain evidence="9">Arlian Lab</strain>
        <tissue evidence="9">Whole body</tissue>
    </source>
</reference>
<comment type="similarity">
    <text evidence="2">Belongs to the DeoC/FbaB aldolase family. DeoC type 2 subfamily.</text>
</comment>
<dbReference type="GO" id="GO:0016052">
    <property type="term" value="P:carbohydrate catabolic process"/>
    <property type="evidence" value="ECO:0007669"/>
    <property type="project" value="TreeGrafter"/>
</dbReference>
<evidence type="ECO:0000313" key="10">
    <source>
        <dbReference type="Proteomes" id="UP000194236"/>
    </source>
</evidence>
<dbReference type="PANTHER" id="PTHR10889:SF3">
    <property type="entry name" value="DEOXYRIBOSE-PHOSPHATE ALDOLASE"/>
    <property type="match status" value="1"/>
</dbReference>
<dbReference type="GO" id="GO:0005737">
    <property type="term" value="C:cytoplasm"/>
    <property type="evidence" value="ECO:0007669"/>
    <property type="project" value="InterPro"/>
</dbReference>
<dbReference type="SUPFAM" id="SSF51569">
    <property type="entry name" value="Aldolase"/>
    <property type="match status" value="1"/>
</dbReference>
<dbReference type="OrthoDB" id="70823at2759"/>
<dbReference type="Pfam" id="PF01791">
    <property type="entry name" value="DeoC"/>
    <property type="match status" value="1"/>
</dbReference>
<comment type="catalytic activity">
    <reaction evidence="8">
        <text>2-deoxy-D-ribose 5-phosphate = D-glyceraldehyde 3-phosphate + acetaldehyde</text>
        <dbReference type="Rhea" id="RHEA:12821"/>
        <dbReference type="ChEBI" id="CHEBI:15343"/>
        <dbReference type="ChEBI" id="CHEBI:59776"/>
        <dbReference type="ChEBI" id="CHEBI:62877"/>
        <dbReference type="EC" id="4.1.2.4"/>
    </reaction>
</comment>
<evidence type="ECO:0000256" key="1">
    <source>
        <dbReference type="ARBA" id="ARBA00004816"/>
    </source>
</evidence>
<gene>
    <name evidence="9" type="ORF">BLA29_013005</name>
</gene>
<dbReference type="InterPro" id="IPR013785">
    <property type="entry name" value="Aldolase_TIM"/>
</dbReference>
<dbReference type="InterPro" id="IPR002915">
    <property type="entry name" value="DeoC/FbaB/LacD_aldolase"/>
</dbReference>
<evidence type="ECO:0000256" key="2">
    <source>
        <dbReference type="ARBA" id="ARBA00009473"/>
    </source>
</evidence>
<keyword evidence="10" id="KW-1185">Reference proteome</keyword>
<evidence type="ECO:0000256" key="3">
    <source>
        <dbReference type="ARBA" id="ARBA00012515"/>
    </source>
</evidence>
<protein>
    <recommendedName>
        <fullName evidence="3">deoxyribose-phosphate aldolase</fullName>
        <ecNumber evidence="3">4.1.2.4</ecNumber>
    </recommendedName>
    <alternativeName>
        <fullName evidence="7">2-deoxy-D-ribose 5-phosphate aldolase</fullName>
    </alternativeName>
    <alternativeName>
        <fullName evidence="6">Phosphodeoxyriboaldolase</fullName>
    </alternativeName>
</protein>
<accession>A0A1Y3BEK8</accession>